<reference evidence="1" key="1">
    <citation type="submission" date="2004-11" db="EMBL/GenBank/DDBJ databases">
        <title>The full-length cDNA sequences of Schistosoma japonicum genes.</title>
        <authorList>
            <person name="Han Z."/>
        </authorList>
    </citation>
    <scope>NUCLEOTIDE SEQUENCE</scope>
</reference>
<organism evidence="1">
    <name type="scientific">Schistosoma japonicum</name>
    <name type="common">Blood fluke</name>
    <dbReference type="NCBI Taxonomy" id="6182"/>
    <lineage>
        <taxon>Eukaryota</taxon>
        <taxon>Metazoa</taxon>
        <taxon>Spiralia</taxon>
        <taxon>Lophotrochozoa</taxon>
        <taxon>Platyhelminthes</taxon>
        <taxon>Trematoda</taxon>
        <taxon>Digenea</taxon>
        <taxon>Strigeidida</taxon>
        <taxon>Schistosomatoidea</taxon>
        <taxon>Schistosomatidae</taxon>
        <taxon>Schistosoma</taxon>
    </lineage>
</organism>
<dbReference type="EMBL" id="AY815567">
    <property type="protein sequence ID" value="AAW27299.1"/>
    <property type="molecule type" value="mRNA"/>
</dbReference>
<dbReference type="AlphaFoldDB" id="Q5DA57"/>
<accession>Q5DA57</accession>
<protein>
    <submittedName>
        <fullName evidence="1">SJCHGC08859 protein</fullName>
    </submittedName>
</protein>
<sequence length="168" mass="19603">MDNTKTTIGQTTESFNQIPDSKQSLNIQLEKISLKSISSKSCNSNNISEYEIRSQYDYGENFFKHFEEKYTFHDSSNSAKSTIYVYCSTCSQIFRCKNLDELKQLNLLESDTFSSTYDLSSENEDIDEEFQLEESHPFYMDYLNPSCEWFKSSRPYSAPPVFISTTYK</sequence>
<proteinExistence type="evidence at transcript level"/>
<name>Q5DA57_SCHJA</name>
<reference evidence="1" key="2">
    <citation type="journal article" date="2006" name="PLoS Pathog.">
        <title>New perspectives on host-parasite interplay by comparative transcriptomic and proteomic analyses of Schistosoma japonicum.</title>
        <authorList>
            <person name="Liu F."/>
            <person name="Lu J."/>
            <person name="Hu W."/>
            <person name="Wang S.Y."/>
            <person name="Cui S.J."/>
            <person name="Chi M."/>
            <person name="Yan Q."/>
            <person name="Wang X.R."/>
            <person name="Song H.D."/>
            <person name="Xu X.N."/>
            <person name="Wang J.J."/>
            <person name="Zhang X.L."/>
            <person name="Zhang X."/>
            <person name="Wang Z.Q."/>
            <person name="Xue C.L."/>
            <person name="Brindley P.J."/>
            <person name="McManus D.P."/>
            <person name="Yang P.Y."/>
            <person name="Feng Z."/>
            <person name="Chen Z."/>
            <person name="Han Z.G."/>
        </authorList>
    </citation>
    <scope>NUCLEOTIDE SEQUENCE</scope>
</reference>
<evidence type="ECO:0000313" key="1">
    <source>
        <dbReference type="EMBL" id="AAW27299.1"/>
    </source>
</evidence>